<evidence type="ECO:0000256" key="11">
    <source>
        <dbReference type="ARBA" id="ARBA00030835"/>
    </source>
</evidence>
<comment type="caution">
    <text evidence="13">The sequence shown here is derived from an EMBL/GenBank/DDBJ whole genome shotgun (WGS) entry which is preliminary data.</text>
</comment>
<evidence type="ECO:0000256" key="3">
    <source>
        <dbReference type="ARBA" id="ARBA00006880"/>
    </source>
</evidence>
<protein>
    <recommendedName>
        <fullName evidence="5">Peptidoglycan hydrolase FlgJ</fullName>
    </recommendedName>
    <alternativeName>
        <fullName evidence="11">Muramidase FlgJ</fullName>
    </alternativeName>
</protein>
<dbReference type="GO" id="GO:0071555">
    <property type="term" value="P:cell wall organization"/>
    <property type="evidence" value="ECO:0007669"/>
    <property type="project" value="UniProtKB-KW"/>
</dbReference>
<dbReference type="GO" id="GO:0042597">
    <property type="term" value="C:periplasmic space"/>
    <property type="evidence" value="ECO:0007669"/>
    <property type="project" value="UniProtKB-SubCell"/>
</dbReference>
<dbReference type="GO" id="GO:0071973">
    <property type="term" value="P:bacterial-type flagellum-dependent cell motility"/>
    <property type="evidence" value="ECO:0007669"/>
    <property type="project" value="TreeGrafter"/>
</dbReference>
<keyword evidence="10" id="KW-0961">Cell wall biogenesis/degradation</keyword>
<keyword evidence="7" id="KW-1005">Bacterial flagellum biogenesis</keyword>
<name>A0A4R5U7V5_9GAMM</name>
<evidence type="ECO:0000256" key="9">
    <source>
        <dbReference type="ARBA" id="ARBA00023295"/>
    </source>
</evidence>
<evidence type="ECO:0000256" key="5">
    <source>
        <dbReference type="ARBA" id="ARBA00013433"/>
    </source>
</evidence>
<dbReference type="Gene3D" id="1.10.530.10">
    <property type="match status" value="1"/>
</dbReference>
<keyword evidence="9" id="KW-0326">Glycosidase</keyword>
<comment type="similarity">
    <text evidence="4">In the C-terminal section; belongs to the glycosyl hydrolase 73 family.</text>
</comment>
<gene>
    <name evidence="13" type="primary">flgJ</name>
    <name evidence="13" type="ORF">E2F49_09245</name>
</gene>
<evidence type="ECO:0000256" key="1">
    <source>
        <dbReference type="ARBA" id="ARBA00002954"/>
    </source>
</evidence>
<organism evidence="13 14">
    <name type="scientific">Luteimonas terrae</name>
    <dbReference type="NCBI Taxonomy" id="1530191"/>
    <lineage>
        <taxon>Bacteria</taxon>
        <taxon>Pseudomonadati</taxon>
        <taxon>Pseudomonadota</taxon>
        <taxon>Gammaproteobacteria</taxon>
        <taxon>Lysobacterales</taxon>
        <taxon>Lysobacteraceae</taxon>
        <taxon>Luteimonas</taxon>
    </lineage>
</organism>
<dbReference type="SMART" id="SM00047">
    <property type="entry name" value="LYZ2"/>
    <property type="match status" value="1"/>
</dbReference>
<dbReference type="Proteomes" id="UP000295543">
    <property type="component" value="Unassembled WGS sequence"/>
</dbReference>
<evidence type="ECO:0000259" key="12">
    <source>
        <dbReference type="SMART" id="SM00047"/>
    </source>
</evidence>
<dbReference type="EMBL" id="SMTG01000004">
    <property type="protein sequence ID" value="TDK30551.1"/>
    <property type="molecule type" value="Genomic_DNA"/>
</dbReference>
<feature type="domain" description="Mannosyl-glycoprotein endo-beta-N-acetylglucosamidase-like" evidence="12">
    <location>
        <begin position="184"/>
        <end position="353"/>
    </location>
</feature>
<sequence length="397" mass="41264">MRIAAANAMPLDAAATPSQPRIREAARELETQFAHMLVKSMRSTTSGDPLGGDNSTYRDMYDQQLAREITKGKGLGLASQIERQLQRSTGEAVDEIPLDTRLPGTTGAAPMPLAQPPAGMTLGMAPSGVLSGGMRAYGIGGTMLSAAPGGTLALASTSSGVSLQALPMPALPAPPADAAFDSSVALDSSSPEAFVQSIWPHAQKAAAELGVPAKALVAQAALETGWGRRLAGEKGVNSNNLFGIKAGSRWGGDSVTTGTHEYVNGVRQNERARFRAYASPAESFADYTRLIGNDRYAAARGTGDDVHRFASALQRAGYATDPRYAAKLTAIANGPTISNAIAGMEQRALPAYDTGLRYAQSMPAPGTRLAAADMGGTDVGLLASLGTRNRMPMGPRY</sequence>
<evidence type="ECO:0000256" key="10">
    <source>
        <dbReference type="ARBA" id="ARBA00023316"/>
    </source>
</evidence>
<keyword evidence="6" id="KW-0574">Periplasm</keyword>
<keyword evidence="13" id="KW-0966">Cell projection</keyword>
<evidence type="ECO:0000256" key="7">
    <source>
        <dbReference type="ARBA" id="ARBA00022795"/>
    </source>
</evidence>
<evidence type="ECO:0000256" key="4">
    <source>
        <dbReference type="ARBA" id="ARBA00007974"/>
    </source>
</evidence>
<dbReference type="RefSeq" id="WP_133393643.1">
    <property type="nucleotide sequence ID" value="NZ_SMTG01000004.1"/>
</dbReference>
<proteinExistence type="inferred from homology"/>
<dbReference type="InterPro" id="IPR019301">
    <property type="entry name" value="Flagellar_prot_FlgJ_N"/>
</dbReference>
<dbReference type="AlphaFoldDB" id="A0A4R5U7V5"/>
<comment type="similarity">
    <text evidence="3">In the N-terminal section; belongs to the FlgJ family.</text>
</comment>
<evidence type="ECO:0000313" key="14">
    <source>
        <dbReference type="Proteomes" id="UP000295543"/>
    </source>
</evidence>
<dbReference type="Pfam" id="PF10135">
    <property type="entry name" value="Rod-binding"/>
    <property type="match status" value="1"/>
</dbReference>
<evidence type="ECO:0000256" key="6">
    <source>
        <dbReference type="ARBA" id="ARBA00022764"/>
    </source>
</evidence>
<dbReference type="OrthoDB" id="289937at2"/>
<dbReference type="PANTHER" id="PTHR33308:SF9">
    <property type="entry name" value="PEPTIDOGLYCAN HYDROLASE FLGJ"/>
    <property type="match status" value="1"/>
</dbReference>
<dbReference type="InterPro" id="IPR051056">
    <property type="entry name" value="Glycosyl_Hydrolase_73"/>
</dbReference>
<dbReference type="InterPro" id="IPR002901">
    <property type="entry name" value="MGlyc_endo_b_GlcNAc-like_dom"/>
</dbReference>
<keyword evidence="13" id="KW-0282">Flagellum</keyword>
<reference evidence="13 14" key="1">
    <citation type="submission" date="2019-03" db="EMBL/GenBank/DDBJ databases">
        <title>Luteimonas zhaokaii sp.nov., isolated from the rectal contents of Plateau pika in Yushu, Qinghai Province, China.</title>
        <authorList>
            <person name="Zhang G."/>
        </authorList>
    </citation>
    <scope>NUCLEOTIDE SEQUENCE [LARGE SCALE GENOMIC DNA]</scope>
    <source>
        <strain evidence="13 14">THG-MD21</strain>
    </source>
</reference>
<evidence type="ECO:0000256" key="2">
    <source>
        <dbReference type="ARBA" id="ARBA00004418"/>
    </source>
</evidence>
<dbReference type="PRINTS" id="PR01002">
    <property type="entry name" value="FLGFLGJ"/>
</dbReference>
<dbReference type="Gene3D" id="2.10.70.40">
    <property type="entry name" value="peptidoglycan hydrolase"/>
    <property type="match status" value="1"/>
</dbReference>
<dbReference type="GO" id="GO:0044780">
    <property type="term" value="P:bacterial-type flagellum assembly"/>
    <property type="evidence" value="ECO:0007669"/>
    <property type="project" value="InterPro"/>
</dbReference>
<dbReference type="GO" id="GO:0004040">
    <property type="term" value="F:amidase activity"/>
    <property type="evidence" value="ECO:0007669"/>
    <property type="project" value="InterPro"/>
</dbReference>
<dbReference type="NCBIfam" id="TIGR02541">
    <property type="entry name" value="flagell_FlgJ"/>
    <property type="match status" value="1"/>
</dbReference>
<evidence type="ECO:0000256" key="8">
    <source>
        <dbReference type="ARBA" id="ARBA00022801"/>
    </source>
</evidence>
<accession>A0A4R5U7V5</accession>
<keyword evidence="8 13" id="KW-0378">Hydrolase</keyword>
<comment type="subcellular location">
    <subcellularLocation>
        <location evidence="2">Periplasm</location>
    </subcellularLocation>
</comment>
<evidence type="ECO:0000313" key="13">
    <source>
        <dbReference type="EMBL" id="TDK30551.1"/>
    </source>
</evidence>
<keyword evidence="14" id="KW-1185">Reference proteome</keyword>
<dbReference type="PANTHER" id="PTHR33308">
    <property type="entry name" value="PEPTIDOGLYCAN HYDROLASE FLGJ"/>
    <property type="match status" value="1"/>
</dbReference>
<dbReference type="GO" id="GO:0016798">
    <property type="term" value="F:hydrolase activity, acting on glycosyl bonds"/>
    <property type="evidence" value="ECO:0007669"/>
    <property type="project" value="UniProtKB-KW"/>
</dbReference>
<dbReference type="Pfam" id="PF01832">
    <property type="entry name" value="Glucosaminidase"/>
    <property type="match status" value="1"/>
</dbReference>
<comment type="function">
    <text evidence="1">Flagellum-specific muramidase which hydrolyzes the peptidoglycan layer to assemble the rod structure in the periplasmic space.</text>
</comment>
<keyword evidence="13" id="KW-0969">Cilium</keyword>
<dbReference type="InterPro" id="IPR013377">
    <property type="entry name" value="FlgJ"/>
</dbReference>